<accession>A0AC61DB21</accession>
<proteinExistence type="predicted"/>
<keyword evidence="2" id="KW-1185">Reference proteome</keyword>
<gene>
    <name evidence="1" type="ORF">CS063_10320</name>
</gene>
<sequence length="126" mass="14605">MPVDFSHFKVGPTGPLYRQVVQYFKKSMLLGELKNAEEVPSRRHLAALLGINPTTVQKIYRQLEEEGLIQTTPYSKTIVTMDEGKRQILQKELIQDELKDLITSFKTCNMDFKEFIALVTQVWNEE</sequence>
<evidence type="ECO:0000313" key="2">
    <source>
        <dbReference type="Proteomes" id="UP000224460"/>
    </source>
</evidence>
<dbReference type="Proteomes" id="UP000224460">
    <property type="component" value="Unassembled WGS sequence"/>
</dbReference>
<protein>
    <submittedName>
        <fullName evidence="1">GntR family transcriptional regulator</fullName>
    </submittedName>
</protein>
<organism evidence="1 2">
    <name type="scientific">Sporanaerobium hydrogeniformans</name>
    <dbReference type="NCBI Taxonomy" id="3072179"/>
    <lineage>
        <taxon>Bacteria</taxon>
        <taxon>Bacillati</taxon>
        <taxon>Bacillota</taxon>
        <taxon>Clostridia</taxon>
        <taxon>Lachnospirales</taxon>
        <taxon>Lachnospiraceae</taxon>
        <taxon>Sporanaerobium</taxon>
    </lineage>
</organism>
<dbReference type="EMBL" id="PEDL01000010">
    <property type="protein sequence ID" value="PHV70474.1"/>
    <property type="molecule type" value="Genomic_DNA"/>
</dbReference>
<comment type="caution">
    <text evidence="1">The sequence shown here is derived from an EMBL/GenBank/DDBJ whole genome shotgun (WGS) entry which is preliminary data.</text>
</comment>
<name>A0AC61DB21_9FIRM</name>
<reference evidence="1" key="1">
    <citation type="submission" date="2017-10" db="EMBL/GenBank/DDBJ databases">
        <title>Genome sequence of cellulolytic Lachnospiraceae bacterium XHS1971 isolated from hotspring sediment.</title>
        <authorList>
            <person name="Vasudevan G."/>
            <person name="Joshi A.J."/>
            <person name="Hivarkar S."/>
            <person name="Lanjekar V.B."/>
            <person name="Dhakephalkar P.K."/>
            <person name="Dagar S."/>
        </authorList>
    </citation>
    <scope>NUCLEOTIDE SEQUENCE</scope>
    <source>
        <strain evidence="1">XHS1971</strain>
    </source>
</reference>
<evidence type="ECO:0000313" key="1">
    <source>
        <dbReference type="EMBL" id="PHV70474.1"/>
    </source>
</evidence>